<comment type="caution">
    <text evidence="1">The sequence shown here is derived from an EMBL/GenBank/DDBJ whole genome shotgun (WGS) entry which is preliminary data.</text>
</comment>
<dbReference type="Proteomes" id="UP000070400">
    <property type="component" value="Unassembled WGS sequence"/>
</dbReference>
<name>A0A133V4V3_9EURY</name>
<accession>A0A133V4V3</accession>
<evidence type="ECO:0000313" key="1">
    <source>
        <dbReference type="EMBL" id="KXB01480.1"/>
    </source>
</evidence>
<keyword evidence="2" id="KW-1185">Reference proteome</keyword>
<proteinExistence type="predicted"/>
<dbReference type="EMBL" id="LHXX01000049">
    <property type="protein sequence ID" value="KXB01480.1"/>
    <property type="molecule type" value="Genomic_DNA"/>
</dbReference>
<protein>
    <recommendedName>
        <fullName evidence="3">N-acetyltransferase domain-containing protein</fullName>
    </recommendedName>
</protein>
<evidence type="ECO:0008006" key="3">
    <source>
        <dbReference type="Google" id="ProtNLM"/>
    </source>
</evidence>
<organism evidence="1 2">
    <name type="scientific">candidate division MSBL1 archaeon SCGC-AAA261D19</name>
    <dbReference type="NCBI Taxonomy" id="1698273"/>
    <lineage>
        <taxon>Archaea</taxon>
        <taxon>Methanobacteriati</taxon>
        <taxon>Methanobacteriota</taxon>
        <taxon>candidate division MSBL1</taxon>
    </lineage>
</organism>
<dbReference type="AlphaFoldDB" id="A0A133V4V3"/>
<gene>
    <name evidence="1" type="ORF">AKJ43_03335</name>
</gene>
<sequence length="64" mass="7526">MRGSQGKGNAKNFLWFVYNTAKRGGFEQRKVESEEEIIEYSNMGYDCERIDEGKWLMRKEVSKA</sequence>
<evidence type="ECO:0000313" key="2">
    <source>
        <dbReference type="Proteomes" id="UP000070400"/>
    </source>
</evidence>
<reference evidence="1 2" key="1">
    <citation type="journal article" date="2016" name="Sci. Rep.">
        <title>Metabolic traits of an uncultured archaeal lineage -MSBL1- from brine pools of the Red Sea.</title>
        <authorList>
            <person name="Mwirichia R."/>
            <person name="Alam I."/>
            <person name="Rashid M."/>
            <person name="Vinu M."/>
            <person name="Ba-Alawi W."/>
            <person name="Anthony Kamau A."/>
            <person name="Kamanda Ngugi D."/>
            <person name="Goker M."/>
            <person name="Klenk H.P."/>
            <person name="Bajic V."/>
            <person name="Stingl U."/>
        </authorList>
    </citation>
    <scope>NUCLEOTIDE SEQUENCE [LARGE SCALE GENOMIC DNA]</scope>
    <source>
        <strain evidence="1">SCGC-AAA261D19</strain>
    </source>
</reference>